<dbReference type="Gene3D" id="3.30.470.20">
    <property type="entry name" value="ATP-grasp fold, B domain"/>
    <property type="match status" value="1"/>
</dbReference>
<dbReference type="GO" id="GO:0005524">
    <property type="term" value="F:ATP binding"/>
    <property type="evidence" value="ECO:0007669"/>
    <property type="project" value="UniProtKB-UniRule"/>
</dbReference>
<dbReference type="Pfam" id="PF13535">
    <property type="entry name" value="ATP-grasp_4"/>
    <property type="match status" value="1"/>
</dbReference>
<keyword evidence="1" id="KW-0436">Ligase</keyword>
<evidence type="ECO:0000256" key="1">
    <source>
        <dbReference type="ARBA" id="ARBA00022598"/>
    </source>
</evidence>
<dbReference type="InterPro" id="IPR011761">
    <property type="entry name" value="ATP-grasp"/>
</dbReference>
<dbReference type="PANTHER" id="PTHR43585:SF2">
    <property type="entry name" value="ATP-GRASP ENZYME FSQD"/>
    <property type="match status" value="1"/>
</dbReference>
<accession>A0AA90HGF4</accession>
<dbReference type="Gene3D" id="3.30.1490.20">
    <property type="entry name" value="ATP-grasp fold, A domain"/>
    <property type="match status" value="1"/>
</dbReference>
<evidence type="ECO:0000256" key="2">
    <source>
        <dbReference type="ARBA" id="ARBA00022741"/>
    </source>
</evidence>
<comment type="caution">
    <text evidence="6">The sequence shown here is derived from an EMBL/GenBank/DDBJ whole genome shotgun (WGS) entry which is preliminary data.</text>
</comment>
<evidence type="ECO:0000256" key="4">
    <source>
        <dbReference type="PROSITE-ProRule" id="PRU00409"/>
    </source>
</evidence>
<dbReference type="PROSITE" id="PS50975">
    <property type="entry name" value="ATP_GRASP"/>
    <property type="match status" value="1"/>
</dbReference>
<evidence type="ECO:0000256" key="3">
    <source>
        <dbReference type="ARBA" id="ARBA00022840"/>
    </source>
</evidence>
<dbReference type="PANTHER" id="PTHR43585">
    <property type="entry name" value="FUMIPYRROLE BIOSYNTHESIS PROTEIN C"/>
    <property type="match status" value="1"/>
</dbReference>
<sequence>MNSTGGLRTGDPHGSSAVQQSIVMLKWQPELARELLERTRVHVVLDEFDVAYAGIDEKLLSRALSVQTVSTFSALEELATVAVSIRLQDPHVAKVVSYAEFSQLGAGYIAELLGLGTPVTASVAARDKRLMKDLLAAAGVATPDFFSLPDPSDAEAVAALAERLTFPVVVKPAAGFGTMSTHRVRDAAEFREVCRSFTYEPVLFSRQLIVESFVDGEELHVDAYWGADGPHFSFISRYFAPRLAVQRGECPQDGGELLSREAHPGLYAGMEPFVERVMGALGVVDTMIHLEVFRQPDGRIVFSEIATRVGGGWIPGLISQALGRSVWKVIADLAIDGRTEAPRPVAPYIGMVHLRPDAPGRIVRIPGVEDVMAVPGVFEAQVWHAPSDVLEMRHPSEWVVFAFFGAETFEEFEALVQEIPRRLPVVTVPVVGG</sequence>
<dbReference type="RefSeq" id="WP_271314705.1">
    <property type="nucleotide sequence ID" value="NZ_JABXJJ020000082.1"/>
</dbReference>
<gene>
    <name evidence="6" type="ORF">POF50_034920</name>
</gene>
<dbReference type="InterPro" id="IPR052032">
    <property type="entry name" value="ATP-dep_AA_Ligase"/>
</dbReference>
<evidence type="ECO:0000259" key="5">
    <source>
        <dbReference type="PROSITE" id="PS50975"/>
    </source>
</evidence>
<proteinExistence type="predicted"/>
<dbReference type="GO" id="GO:0046872">
    <property type="term" value="F:metal ion binding"/>
    <property type="evidence" value="ECO:0007669"/>
    <property type="project" value="InterPro"/>
</dbReference>
<keyword evidence="2 4" id="KW-0547">Nucleotide-binding</keyword>
<dbReference type="AlphaFoldDB" id="A0AA90HGF4"/>
<evidence type="ECO:0000313" key="6">
    <source>
        <dbReference type="EMBL" id="MDI5974482.1"/>
    </source>
</evidence>
<dbReference type="EMBL" id="JABXJJ020000082">
    <property type="protein sequence ID" value="MDI5974482.1"/>
    <property type="molecule type" value="Genomic_DNA"/>
</dbReference>
<dbReference type="InterPro" id="IPR013815">
    <property type="entry name" value="ATP_grasp_subdomain_1"/>
</dbReference>
<dbReference type="GO" id="GO:0016874">
    <property type="term" value="F:ligase activity"/>
    <property type="evidence" value="ECO:0007669"/>
    <property type="project" value="UniProtKB-KW"/>
</dbReference>
<name>A0AA90HGF4_9ACTN</name>
<reference evidence="6" key="1">
    <citation type="submission" date="2023-05" db="EMBL/GenBank/DDBJ databases">
        <title>Streptantibioticus silvisoli sp. nov., acidotolerant actinomycetes 1 from pine litter.</title>
        <authorList>
            <person name="Swiecimska M."/>
            <person name="Golinska P."/>
            <person name="Sangal V."/>
            <person name="Wachnowicz B."/>
            <person name="Goodfellow M."/>
        </authorList>
    </citation>
    <scope>NUCLEOTIDE SEQUENCE</scope>
    <source>
        <strain evidence="6">SL13</strain>
    </source>
</reference>
<keyword evidence="3 4" id="KW-0067">ATP-binding</keyword>
<feature type="domain" description="ATP-grasp" evidence="5">
    <location>
        <begin position="132"/>
        <end position="335"/>
    </location>
</feature>
<dbReference type="Gene3D" id="3.40.50.20">
    <property type="match status" value="1"/>
</dbReference>
<organism evidence="6">
    <name type="scientific">Streptantibioticus silvisoli</name>
    <dbReference type="NCBI Taxonomy" id="2705255"/>
    <lineage>
        <taxon>Bacteria</taxon>
        <taxon>Bacillati</taxon>
        <taxon>Actinomycetota</taxon>
        <taxon>Actinomycetes</taxon>
        <taxon>Kitasatosporales</taxon>
        <taxon>Streptomycetaceae</taxon>
        <taxon>Streptantibioticus</taxon>
    </lineage>
</organism>
<protein>
    <submittedName>
        <fullName evidence="6">ATP-grasp domain-containing protein</fullName>
    </submittedName>
</protein>
<dbReference type="SUPFAM" id="SSF56059">
    <property type="entry name" value="Glutathione synthetase ATP-binding domain-like"/>
    <property type="match status" value="1"/>
</dbReference>